<organism evidence="2 3">
    <name type="scientific">Molossus molossus</name>
    <name type="common">Pallas' mastiff bat</name>
    <name type="synonym">Vespertilio molossus</name>
    <dbReference type="NCBI Taxonomy" id="27622"/>
    <lineage>
        <taxon>Eukaryota</taxon>
        <taxon>Metazoa</taxon>
        <taxon>Chordata</taxon>
        <taxon>Craniata</taxon>
        <taxon>Vertebrata</taxon>
        <taxon>Euteleostomi</taxon>
        <taxon>Mammalia</taxon>
        <taxon>Eutheria</taxon>
        <taxon>Laurasiatheria</taxon>
        <taxon>Chiroptera</taxon>
        <taxon>Yangochiroptera</taxon>
        <taxon>Molossidae</taxon>
        <taxon>Molossus</taxon>
    </lineage>
</organism>
<dbReference type="EMBL" id="JACASF010000020">
    <property type="protein sequence ID" value="KAF6413664.1"/>
    <property type="molecule type" value="Genomic_DNA"/>
</dbReference>
<proteinExistence type="predicted"/>
<evidence type="ECO:0000256" key="1">
    <source>
        <dbReference type="SAM" id="MobiDB-lite"/>
    </source>
</evidence>
<evidence type="ECO:0000313" key="2">
    <source>
        <dbReference type="EMBL" id="KAF6413664.1"/>
    </source>
</evidence>
<reference evidence="2 3" key="1">
    <citation type="journal article" date="2020" name="Nature">
        <title>Six reference-quality genomes reveal evolution of bat adaptations.</title>
        <authorList>
            <person name="Jebb D."/>
            <person name="Huang Z."/>
            <person name="Pippel M."/>
            <person name="Hughes G.M."/>
            <person name="Lavrichenko K."/>
            <person name="Devanna P."/>
            <person name="Winkler S."/>
            <person name="Jermiin L.S."/>
            <person name="Skirmuntt E.C."/>
            <person name="Katzourakis A."/>
            <person name="Burkitt-Gray L."/>
            <person name="Ray D.A."/>
            <person name="Sullivan K.A.M."/>
            <person name="Roscito J.G."/>
            <person name="Kirilenko B.M."/>
            <person name="Davalos L.M."/>
            <person name="Corthals A.P."/>
            <person name="Power M.L."/>
            <person name="Jones G."/>
            <person name="Ransome R.D."/>
            <person name="Dechmann D.K.N."/>
            <person name="Locatelli A.G."/>
            <person name="Puechmaille S.J."/>
            <person name="Fedrigo O."/>
            <person name="Jarvis E.D."/>
            <person name="Hiller M."/>
            <person name="Vernes S.C."/>
            <person name="Myers E.W."/>
            <person name="Teeling E.C."/>
        </authorList>
    </citation>
    <scope>NUCLEOTIDE SEQUENCE [LARGE SCALE GENOMIC DNA]</scope>
    <source>
        <strain evidence="2">MMolMol1</strain>
        <tissue evidence="2">Muscle</tissue>
    </source>
</reference>
<evidence type="ECO:0000313" key="3">
    <source>
        <dbReference type="Proteomes" id="UP000550707"/>
    </source>
</evidence>
<feature type="compositionally biased region" description="Basic and acidic residues" evidence="1">
    <location>
        <begin position="26"/>
        <end position="47"/>
    </location>
</feature>
<name>A0A7J8CRV9_MOLMO</name>
<dbReference type="InParanoid" id="A0A7J8CRV9"/>
<comment type="caution">
    <text evidence="2">The sequence shown here is derived from an EMBL/GenBank/DDBJ whole genome shotgun (WGS) entry which is preliminary data.</text>
</comment>
<feature type="region of interest" description="Disordered" evidence="1">
    <location>
        <begin position="1"/>
        <end position="75"/>
    </location>
</feature>
<protein>
    <submittedName>
        <fullName evidence="2">Uncharacterized protein</fullName>
    </submittedName>
</protein>
<keyword evidence="3" id="KW-1185">Reference proteome</keyword>
<sequence length="122" mass="13479">MRSHTGSDQLGHLPQIPASVTGVAPREPERELAAPSEGHGHRSDTHLWPRTRQNNPQGQAGSRCHLSSRSRQPGTARRLLWSACVLSVRALGMNCPGSRAPRGFWRTQVNETWLGQSIPQLF</sequence>
<accession>A0A7J8CRV9</accession>
<gene>
    <name evidence="2" type="ORF">HJG59_009831</name>
</gene>
<dbReference type="AlphaFoldDB" id="A0A7J8CRV9"/>
<feature type="compositionally biased region" description="Polar residues" evidence="1">
    <location>
        <begin position="51"/>
        <end position="73"/>
    </location>
</feature>
<dbReference type="Proteomes" id="UP000550707">
    <property type="component" value="Unassembled WGS sequence"/>
</dbReference>